<feature type="compositionally biased region" description="Polar residues" evidence="1">
    <location>
        <begin position="10"/>
        <end position="35"/>
    </location>
</feature>
<evidence type="ECO:0000256" key="1">
    <source>
        <dbReference type="SAM" id="MobiDB-lite"/>
    </source>
</evidence>
<dbReference type="InterPro" id="IPR012942">
    <property type="entry name" value="SRR1-like"/>
</dbReference>
<gene>
    <name evidence="3" type="ORF">N7476_002608</name>
</gene>
<organism evidence="3 4">
    <name type="scientific">Penicillium atrosanguineum</name>
    <dbReference type="NCBI Taxonomy" id="1132637"/>
    <lineage>
        <taxon>Eukaryota</taxon>
        <taxon>Fungi</taxon>
        <taxon>Dikarya</taxon>
        <taxon>Ascomycota</taxon>
        <taxon>Pezizomycotina</taxon>
        <taxon>Eurotiomycetes</taxon>
        <taxon>Eurotiomycetidae</taxon>
        <taxon>Eurotiales</taxon>
        <taxon>Aspergillaceae</taxon>
        <taxon>Penicillium</taxon>
    </lineage>
</organism>
<evidence type="ECO:0000313" key="3">
    <source>
        <dbReference type="EMBL" id="KAJ5324008.1"/>
    </source>
</evidence>
<reference evidence="3" key="2">
    <citation type="journal article" date="2023" name="IMA Fungus">
        <title>Comparative genomic study of the Penicillium genus elucidates a diverse pangenome and 15 lateral gene transfer events.</title>
        <authorList>
            <person name="Petersen C."/>
            <person name="Sorensen T."/>
            <person name="Nielsen M.R."/>
            <person name="Sondergaard T.E."/>
            <person name="Sorensen J.L."/>
            <person name="Fitzpatrick D.A."/>
            <person name="Frisvad J.C."/>
            <person name="Nielsen K.L."/>
        </authorList>
    </citation>
    <scope>NUCLEOTIDE SEQUENCE</scope>
    <source>
        <strain evidence="3">IBT 21472</strain>
    </source>
</reference>
<feature type="region of interest" description="Disordered" evidence="1">
    <location>
        <begin position="1"/>
        <end position="62"/>
    </location>
</feature>
<dbReference type="PANTHER" id="PTHR42080">
    <property type="entry name" value="SRR1 DOMAIN-CONTAINING PROTEIN"/>
    <property type="match status" value="1"/>
</dbReference>
<proteinExistence type="predicted"/>
<reference evidence="3" key="1">
    <citation type="submission" date="2022-12" db="EMBL/GenBank/DDBJ databases">
        <authorList>
            <person name="Petersen C."/>
        </authorList>
    </citation>
    <scope>NUCLEOTIDE SEQUENCE</scope>
    <source>
        <strain evidence="3">IBT 21472</strain>
    </source>
</reference>
<protein>
    <recommendedName>
        <fullName evidence="2">SRR1-like domain-containing protein</fullName>
    </recommendedName>
</protein>
<name>A0A9W9Q5H5_9EURO</name>
<feature type="domain" description="SRR1-like" evidence="2">
    <location>
        <begin position="103"/>
        <end position="296"/>
    </location>
</feature>
<evidence type="ECO:0000259" key="2">
    <source>
        <dbReference type="Pfam" id="PF07985"/>
    </source>
</evidence>
<evidence type="ECO:0000313" key="4">
    <source>
        <dbReference type="Proteomes" id="UP001147746"/>
    </source>
</evidence>
<sequence length="305" mass="34517">MPHTSRQKRTSNPAQKRLQVTSSDGWTHVTSSNNVRRVMRTSRVPSAAQAKEEEESILGPAEAPARLTFDDLQTQYAAHQDRWVESETWKTLSKLLAEQMRERERIVLNDDTAWGPVDAIVCIGLGSPSGFLRDGWVDRRTVSMYQLAALDSMATQLSRSFNSFPFSSRSFQFCKTNSSRKKEGPDDSIPFSFPIYAQDPVFNGLDCLLLESLGITIVNDPVAFERITQNTLLFCPGAEKKHLELVLPSNPCLVFGGPLEMADSEVIQSYTSRVESRGLVPFTINEHAFWKMRLYFRKEEAQEEE</sequence>
<dbReference type="Proteomes" id="UP001147746">
    <property type="component" value="Unassembled WGS sequence"/>
</dbReference>
<accession>A0A9W9Q5H5</accession>
<dbReference type="AlphaFoldDB" id="A0A9W9Q5H5"/>
<dbReference type="EMBL" id="JAPZBO010000002">
    <property type="protein sequence ID" value="KAJ5324008.1"/>
    <property type="molecule type" value="Genomic_DNA"/>
</dbReference>
<dbReference type="PANTHER" id="PTHR42080:SF1">
    <property type="entry name" value="SRR1-LIKE DOMAIN-CONTAINING PROTEIN"/>
    <property type="match status" value="1"/>
</dbReference>
<dbReference type="Pfam" id="PF07985">
    <property type="entry name" value="SRR1"/>
    <property type="match status" value="1"/>
</dbReference>
<comment type="caution">
    <text evidence="3">The sequence shown here is derived from an EMBL/GenBank/DDBJ whole genome shotgun (WGS) entry which is preliminary data.</text>
</comment>
<keyword evidence="4" id="KW-1185">Reference proteome</keyword>